<organism evidence="2 3">
    <name type="scientific">Shimia abyssi</name>
    <dbReference type="NCBI Taxonomy" id="1662395"/>
    <lineage>
        <taxon>Bacteria</taxon>
        <taxon>Pseudomonadati</taxon>
        <taxon>Pseudomonadota</taxon>
        <taxon>Alphaproteobacteria</taxon>
        <taxon>Rhodobacterales</taxon>
        <taxon>Roseobacteraceae</taxon>
    </lineage>
</organism>
<gene>
    <name evidence="2" type="ORF">CLV88_101482</name>
</gene>
<sequence>MKLDHLAVAGETLPEAVDYVEEALGVKMLPGGRHEHFGTHNQLLGLADGLYLEAIAIDPVATAPDYARWFDLDRFSGSARLCNWICNVEDLDETLEGLKLDAGIPVSLSRGELRWRMAVPQDGVLPFHNLFPALIEWNVKVTPAELLPQSGCSLQRLEIFHPEADVLHAALRLEDAKVAFALGQAEIVATFDTPHGVRVLR</sequence>
<dbReference type="RefSeq" id="WP_106606755.1">
    <property type="nucleotide sequence ID" value="NZ_PYGJ01000001.1"/>
</dbReference>
<dbReference type="InterPro" id="IPR029068">
    <property type="entry name" value="Glyas_Bleomycin-R_OHBP_Dase"/>
</dbReference>
<proteinExistence type="predicted"/>
<dbReference type="EMBL" id="PYGJ01000001">
    <property type="protein sequence ID" value="PSL22057.1"/>
    <property type="molecule type" value="Genomic_DNA"/>
</dbReference>
<evidence type="ECO:0000313" key="3">
    <source>
        <dbReference type="Proteomes" id="UP000240418"/>
    </source>
</evidence>
<dbReference type="OrthoDB" id="8451710at2"/>
<evidence type="ECO:0000259" key="1">
    <source>
        <dbReference type="Pfam" id="PF13468"/>
    </source>
</evidence>
<keyword evidence="3" id="KW-1185">Reference proteome</keyword>
<evidence type="ECO:0000313" key="2">
    <source>
        <dbReference type="EMBL" id="PSL22057.1"/>
    </source>
</evidence>
<reference evidence="2 3" key="1">
    <citation type="submission" date="2018-03" db="EMBL/GenBank/DDBJ databases">
        <title>Genomic Encyclopedia of Archaeal and Bacterial Type Strains, Phase II (KMG-II): from individual species to whole genera.</title>
        <authorList>
            <person name="Goeker M."/>
        </authorList>
    </citation>
    <scope>NUCLEOTIDE SEQUENCE [LARGE SCALE GENOMIC DNA]</scope>
    <source>
        <strain evidence="2 3">DSM 100673</strain>
    </source>
</reference>
<comment type="caution">
    <text evidence="2">The sequence shown here is derived from an EMBL/GenBank/DDBJ whole genome shotgun (WGS) entry which is preliminary data.</text>
</comment>
<dbReference type="Gene3D" id="3.10.180.10">
    <property type="entry name" value="2,3-Dihydroxybiphenyl 1,2-Dioxygenase, domain 1"/>
    <property type="match status" value="1"/>
</dbReference>
<dbReference type="Proteomes" id="UP000240418">
    <property type="component" value="Unassembled WGS sequence"/>
</dbReference>
<dbReference type="InterPro" id="IPR025870">
    <property type="entry name" value="Glyoxalase-like_dom"/>
</dbReference>
<accession>A0A2P8FK06</accession>
<protein>
    <submittedName>
        <fullName evidence="2">Glyoxalase-like protein</fullName>
    </submittedName>
</protein>
<feature type="domain" description="Glyoxalase-like" evidence="1">
    <location>
        <begin position="3"/>
        <end position="171"/>
    </location>
</feature>
<dbReference type="Pfam" id="PF13468">
    <property type="entry name" value="Glyoxalase_3"/>
    <property type="match status" value="1"/>
</dbReference>
<dbReference type="AlphaFoldDB" id="A0A2P8FK06"/>
<name>A0A2P8FK06_9RHOB</name>